<reference evidence="1" key="2">
    <citation type="journal article" date="2006" name="PLoS Pathog.">
        <title>New perspectives on host-parasite interplay by comparative transcriptomic and proteomic analyses of Schistosoma japonicum.</title>
        <authorList>
            <person name="Liu F."/>
            <person name="Lu J."/>
            <person name="Hu W."/>
            <person name="Wang S.Y."/>
            <person name="Cui S.J."/>
            <person name="Chi M."/>
            <person name="Yan Q."/>
            <person name="Wang X.R."/>
            <person name="Song H.D."/>
            <person name="Xu X.N."/>
            <person name="Wang J.J."/>
            <person name="Zhang X.L."/>
            <person name="Zhang X."/>
            <person name="Wang Z.Q."/>
            <person name="Xue C.L."/>
            <person name="Brindley P.J."/>
            <person name="McManus D.P."/>
            <person name="Yang P.Y."/>
            <person name="Feng Z."/>
            <person name="Chen Z."/>
            <person name="Han Z.G."/>
        </authorList>
    </citation>
    <scope>NUCLEOTIDE SEQUENCE</scope>
</reference>
<dbReference type="AlphaFoldDB" id="Q5DC62"/>
<reference evidence="1" key="1">
    <citation type="submission" date="2004-11" db="EMBL/GenBank/DDBJ databases">
        <title>The full-length cDNA sequences of Schistosoma japonicum genes.</title>
        <authorList>
            <person name="Han Z."/>
        </authorList>
    </citation>
    <scope>NUCLEOTIDE SEQUENCE</scope>
</reference>
<accession>Q5DC62</accession>
<protein>
    <submittedName>
        <fullName evidence="1">SJCHGC06487 protein</fullName>
    </submittedName>
</protein>
<dbReference type="EMBL" id="AY814862">
    <property type="protein sequence ID" value="AAW26594.1"/>
    <property type="molecule type" value="mRNA"/>
</dbReference>
<proteinExistence type="evidence at transcript level"/>
<organism evidence="1">
    <name type="scientific">Schistosoma japonicum</name>
    <name type="common">Blood fluke</name>
    <dbReference type="NCBI Taxonomy" id="6182"/>
    <lineage>
        <taxon>Eukaryota</taxon>
        <taxon>Metazoa</taxon>
        <taxon>Spiralia</taxon>
        <taxon>Lophotrochozoa</taxon>
        <taxon>Platyhelminthes</taxon>
        <taxon>Trematoda</taxon>
        <taxon>Digenea</taxon>
        <taxon>Strigeidida</taxon>
        <taxon>Schistosomatoidea</taxon>
        <taxon>Schistosomatidae</taxon>
        <taxon>Schistosoma</taxon>
    </lineage>
</organism>
<name>Q5DC62_SCHJA</name>
<evidence type="ECO:0000313" key="1">
    <source>
        <dbReference type="EMBL" id="AAW26594.1"/>
    </source>
</evidence>
<sequence>MHRTVALKQHLENLHKLIDTNFSDCTNQYEQKHTTEWVRHLNKSKQIIGYETPSYDNLYKYTLNAIITKGEDLATKSSGNNVKVDDNNVKTDVLNESFLSTAYQTVDLSDYTLLPPWSSNNISDQNNDNEIENDCTSIEQISKKLQFRKIINGVGTLTNMYQDNCIEMKCNPLKSVINRLERLCTGICMNLSELHLSKSKFQPFG</sequence>